<keyword evidence="2" id="KW-0472">Membrane</keyword>
<comment type="caution">
    <text evidence="3">The sequence shown here is derived from an EMBL/GenBank/DDBJ whole genome shotgun (WGS) entry which is preliminary data.</text>
</comment>
<sequence length="106" mass="11408">MDTWKLLTIIIIIIIITIIIIIITITSSPSSSSSSSSSPANEGTFAPMLDFPGQNDMFFIDIGQNPDPIGPRPDAGPQLVCFPDQFRTIAASSGPPNMMGRTNEVR</sequence>
<protein>
    <submittedName>
        <fullName evidence="3">Uncharacterized protein</fullName>
    </submittedName>
</protein>
<organism evidence="3 4">
    <name type="scientific">Takifugu flavidus</name>
    <name type="common">sansaifugu</name>
    <dbReference type="NCBI Taxonomy" id="433684"/>
    <lineage>
        <taxon>Eukaryota</taxon>
        <taxon>Metazoa</taxon>
        <taxon>Chordata</taxon>
        <taxon>Craniata</taxon>
        <taxon>Vertebrata</taxon>
        <taxon>Euteleostomi</taxon>
        <taxon>Actinopterygii</taxon>
        <taxon>Neopterygii</taxon>
        <taxon>Teleostei</taxon>
        <taxon>Neoteleostei</taxon>
        <taxon>Acanthomorphata</taxon>
        <taxon>Eupercaria</taxon>
        <taxon>Tetraodontiformes</taxon>
        <taxon>Tetradontoidea</taxon>
        <taxon>Tetraodontidae</taxon>
        <taxon>Takifugu</taxon>
    </lineage>
</organism>
<reference evidence="3 4" key="1">
    <citation type="submission" date="2019-04" db="EMBL/GenBank/DDBJ databases">
        <title>Chromosome genome assembly for Takifugu flavidus.</title>
        <authorList>
            <person name="Xiao S."/>
        </authorList>
    </citation>
    <scope>NUCLEOTIDE SEQUENCE [LARGE SCALE GENOMIC DNA]</scope>
    <source>
        <strain evidence="3">HTHZ2018</strain>
        <tissue evidence="3">Muscle</tissue>
    </source>
</reference>
<evidence type="ECO:0000256" key="2">
    <source>
        <dbReference type="SAM" id="Phobius"/>
    </source>
</evidence>
<dbReference type="AlphaFoldDB" id="A0A5C6PFC9"/>
<accession>A0A5C6PFC9</accession>
<keyword evidence="2" id="KW-1133">Transmembrane helix</keyword>
<dbReference type="EMBL" id="RHFK02000004">
    <property type="protein sequence ID" value="TWW77776.1"/>
    <property type="molecule type" value="Genomic_DNA"/>
</dbReference>
<gene>
    <name evidence="3" type="ORF">D4764_12G0011660</name>
</gene>
<dbReference type="InterPro" id="IPR019655">
    <property type="entry name" value="Baculo_ODV-E18"/>
</dbReference>
<keyword evidence="4" id="KW-1185">Reference proteome</keyword>
<feature type="compositionally biased region" description="Low complexity" evidence="1">
    <location>
        <begin position="28"/>
        <end position="39"/>
    </location>
</feature>
<feature type="transmembrane region" description="Helical" evidence="2">
    <location>
        <begin position="6"/>
        <end position="25"/>
    </location>
</feature>
<keyword evidence="2" id="KW-0812">Transmembrane</keyword>
<evidence type="ECO:0000256" key="1">
    <source>
        <dbReference type="SAM" id="MobiDB-lite"/>
    </source>
</evidence>
<proteinExistence type="predicted"/>
<dbReference type="Pfam" id="PF10717">
    <property type="entry name" value="ODV-E18"/>
    <property type="match status" value="1"/>
</dbReference>
<feature type="region of interest" description="Disordered" evidence="1">
    <location>
        <begin position="28"/>
        <end position="49"/>
    </location>
</feature>
<evidence type="ECO:0000313" key="3">
    <source>
        <dbReference type="EMBL" id="TWW77776.1"/>
    </source>
</evidence>
<evidence type="ECO:0000313" key="4">
    <source>
        <dbReference type="Proteomes" id="UP000324091"/>
    </source>
</evidence>
<name>A0A5C6PFC9_9TELE</name>
<dbReference type="Proteomes" id="UP000324091">
    <property type="component" value="Chromosome 12"/>
</dbReference>